<evidence type="ECO:0000313" key="1">
    <source>
        <dbReference type="EMBL" id="RZO20949.1"/>
    </source>
</evidence>
<dbReference type="EMBL" id="SHBI01000011">
    <property type="protein sequence ID" value="RZO20949.1"/>
    <property type="molecule type" value="Genomic_DNA"/>
</dbReference>
<gene>
    <name evidence="1" type="ORF">EVA96_02285</name>
</gene>
<organism evidence="1 2">
    <name type="scientific">SAR86 cluster bacterium</name>
    <dbReference type="NCBI Taxonomy" id="2030880"/>
    <lineage>
        <taxon>Bacteria</taxon>
        <taxon>Pseudomonadati</taxon>
        <taxon>Pseudomonadota</taxon>
        <taxon>Gammaproteobacteria</taxon>
        <taxon>SAR86 cluster</taxon>
    </lineage>
</organism>
<dbReference type="GO" id="GO:0051603">
    <property type="term" value="P:proteolysis involved in protein catabolic process"/>
    <property type="evidence" value="ECO:0007669"/>
    <property type="project" value="InterPro"/>
</dbReference>
<evidence type="ECO:0000313" key="2">
    <source>
        <dbReference type="Proteomes" id="UP000315782"/>
    </source>
</evidence>
<dbReference type="PIRSF" id="PIRSF009120">
    <property type="entry name" value="UCP009120_prtse"/>
    <property type="match status" value="1"/>
</dbReference>
<dbReference type="Proteomes" id="UP000315782">
    <property type="component" value="Unassembled WGS sequence"/>
</dbReference>
<dbReference type="GO" id="GO:0005839">
    <property type="term" value="C:proteasome core complex"/>
    <property type="evidence" value="ECO:0007669"/>
    <property type="project" value="InterPro"/>
</dbReference>
<dbReference type="AlphaFoldDB" id="A0A520MIA7"/>
<keyword evidence="1" id="KW-0647">Proteasome</keyword>
<dbReference type="SUPFAM" id="SSF56235">
    <property type="entry name" value="N-terminal nucleophile aminohydrolases (Ntn hydrolases)"/>
    <property type="match status" value="1"/>
</dbReference>
<reference evidence="1 2" key="1">
    <citation type="submission" date="2019-02" db="EMBL/GenBank/DDBJ databases">
        <title>Prokaryotic population dynamics and viral predation in marine succession experiment using metagenomics: the confinement effect.</title>
        <authorList>
            <person name="Haro-Moreno J.M."/>
            <person name="Rodriguez-Valera F."/>
            <person name="Lopez-Perez M."/>
        </authorList>
    </citation>
    <scope>NUCLEOTIDE SEQUENCE [LARGE SCALE GENOMIC DNA]</scope>
    <source>
        <strain evidence="1">MED-G163</strain>
    </source>
</reference>
<dbReference type="InterPro" id="IPR001353">
    <property type="entry name" value="Proteasome_sua/b"/>
</dbReference>
<dbReference type="InterPro" id="IPR016545">
    <property type="entry name" value="UCP009120_prtse"/>
</dbReference>
<dbReference type="Gene3D" id="3.60.20.10">
    <property type="entry name" value="Glutamine Phosphoribosylpyrophosphate, subunit 1, domain 1"/>
    <property type="match status" value="1"/>
</dbReference>
<comment type="caution">
    <text evidence="1">The sequence shown here is derived from an EMBL/GenBank/DDBJ whole genome shotgun (WGS) entry which is preliminary data.</text>
</comment>
<sequence length="241" mass="27210">MTYCVGMKMDEGLVFASDSRTNAGLDNYSTYKKMFSYSVGDRTIVILTSGNLSTSQYVYKTLNEHLKTKEFVTSLNTCKNFDEIADYIGMMSWMHSKTDGISVNTQLGSNFIVGGQIKGQEPDMMLIYPVGNYIRISELKPFLQLGETKYGKPILDRIIRKDTSLGDAAKCALVSFDSTMKSDLTVGPPIDLIVYKTDSFVISQEDQLQFKTPYFADLSKQWSEGLKKLFSNLPNFDWENK</sequence>
<dbReference type="InterPro" id="IPR029055">
    <property type="entry name" value="Ntn_hydrolases_N"/>
</dbReference>
<name>A0A520MIA7_9GAMM</name>
<protein>
    <submittedName>
        <fullName evidence="1">20S proteasome subunit A/B</fullName>
    </submittedName>
</protein>
<dbReference type="Pfam" id="PF00227">
    <property type="entry name" value="Proteasome"/>
    <property type="match status" value="1"/>
</dbReference>
<proteinExistence type="predicted"/>
<accession>A0A520MIA7</accession>